<accession>A0A483CYQ1</accession>
<feature type="domain" description="N-acetyltransferase" evidence="3">
    <location>
        <begin position="6"/>
        <end position="153"/>
    </location>
</feature>
<evidence type="ECO:0000256" key="1">
    <source>
        <dbReference type="ARBA" id="ARBA00022679"/>
    </source>
</evidence>
<dbReference type="Proteomes" id="UP000292580">
    <property type="component" value="Unassembled WGS sequence"/>
</dbReference>
<keyword evidence="5" id="KW-1185">Reference proteome</keyword>
<organism evidence="4 5">
    <name type="scientific">Methanofollis fontis</name>
    <dbReference type="NCBI Taxonomy" id="2052832"/>
    <lineage>
        <taxon>Archaea</taxon>
        <taxon>Methanobacteriati</taxon>
        <taxon>Methanobacteriota</taxon>
        <taxon>Stenosarchaea group</taxon>
        <taxon>Methanomicrobia</taxon>
        <taxon>Methanomicrobiales</taxon>
        <taxon>Methanomicrobiaceae</taxon>
        <taxon>Methanofollis</taxon>
    </lineage>
</organism>
<protein>
    <submittedName>
        <fullName evidence="4">Ribosomal-protein-alanine N-acetyltransferase</fullName>
    </submittedName>
</protein>
<dbReference type="PANTHER" id="PTHR23091:SF4">
    <property type="entry name" value="N-TERMINAL AMINO-ACID N(ALPHA)-ACETYLTRANSFERASE NATA"/>
    <property type="match status" value="1"/>
</dbReference>
<evidence type="ECO:0000313" key="5">
    <source>
        <dbReference type="Proteomes" id="UP000292580"/>
    </source>
</evidence>
<dbReference type="AlphaFoldDB" id="A0A483CYQ1"/>
<dbReference type="EMBL" id="PGCL01000001">
    <property type="protein sequence ID" value="TAJ45382.1"/>
    <property type="molecule type" value="Genomic_DNA"/>
</dbReference>
<name>A0A483CYQ1_9EURY</name>
<comment type="caution">
    <text evidence="4">The sequence shown here is derived from an EMBL/GenBank/DDBJ whole genome shotgun (WGS) entry which is preliminary data.</text>
</comment>
<dbReference type="PROSITE" id="PS51186">
    <property type="entry name" value="GNAT"/>
    <property type="match status" value="1"/>
</dbReference>
<dbReference type="InterPro" id="IPR006464">
    <property type="entry name" value="AcTrfase_RimI/Ard1"/>
</dbReference>
<keyword evidence="1 4" id="KW-0808">Transferase</keyword>
<evidence type="ECO:0000259" key="3">
    <source>
        <dbReference type="PROSITE" id="PS51186"/>
    </source>
</evidence>
<dbReference type="OrthoDB" id="43754at2157"/>
<dbReference type="InterPro" id="IPR016181">
    <property type="entry name" value="Acyl_CoA_acyltransferase"/>
</dbReference>
<dbReference type="Gene3D" id="3.40.630.30">
    <property type="match status" value="1"/>
</dbReference>
<dbReference type="RefSeq" id="WP_130645731.1">
    <property type="nucleotide sequence ID" value="NZ_PGCL01000001.1"/>
</dbReference>
<evidence type="ECO:0000313" key="4">
    <source>
        <dbReference type="EMBL" id="TAJ45382.1"/>
    </source>
</evidence>
<dbReference type="GO" id="GO:0004596">
    <property type="term" value="F:protein-N-terminal amino-acid acetyltransferase activity"/>
    <property type="evidence" value="ECO:0007669"/>
    <property type="project" value="InterPro"/>
</dbReference>
<dbReference type="GO" id="GO:0031415">
    <property type="term" value="C:NatA complex"/>
    <property type="evidence" value="ECO:0007669"/>
    <property type="project" value="InterPro"/>
</dbReference>
<reference evidence="4 5" key="1">
    <citation type="submission" date="2017-11" db="EMBL/GenBank/DDBJ databases">
        <title>Isolation and Characterization of Methanofollis Species from Methane Seep Offshore SW Taiwan.</title>
        <authorList>
            <person name="Teng N.-H."/>
            <person name="Lai M.-C."/>
            <person name="Chen S.-C."/>
        </authorList>
    </citation>
    <scope>NUCLEOTIDE SEQUENCE [LARGE SCALE GENOMIC DNA]</scope>
    <source>
        <strain evidence="4 5">FWC-SCC2</strain>
    </source>
</reference>
<sequence>MSGPGVFLRRAAAADLPAIVSIERECFIDPWEEEAFSQALECWADCFFVVAVNGDIAGFIVGGLEDTGEEVYGHICNFAVTERYRHRGIGRSLVRRAEHQFALRLAGGVQLEVRISNTAAQSFYRRLGYSPVFTIGGYYSNGEDAIMMMKWFRF</sequence>
<dbReference type="PANTHER" id="PTHR23091">
    <property type="entry name" value="N-TERMINAL ACETYLTRANSFERASE"/>
    <property type="match status" value="1"/>
</dbReference>
<dbReference type="InterPro" id="IPR000182">
    <property type="entry name" value="GNAT_dom"/>
</dbReference>
<dbReference type="CDD" id="cd04301">
    <property type="entry name" value="NAT_SF"/>
    <property type="match status" value="1"/>
</dbReference>
<gene>
    <name evidence="4" type="primary">rimI</name>
    <name evidence="4" type="ORF">CUJ86_01155</name>
</gene>
<dbReference type="InterPro" id="IPR045047">
    <property type="entry name" value="Ard1-like"/>
</dbReference>
<dbReference type="SUPFAM" id="SSF55729">
    <property type="entry name" value="Acyl-CoA N-acyltransferases (Nat)"/>
    <property type="match status" value="1"/>
</dbReference>
<dbReference type="Pfam" id="PF00583">
    <property type="entry name" value="Acetyltransf_1"/>
    <property type="match status" value="1"/>
</dbReference>
<keyword evidence="2" id="KW-0012">Acyltransferase</keyword>
<dbReference type="NCBIfam" id="TIGR01575">
    <property type="entry name" value="rimI"/>
    <property type="match status" value="1"/>
</dbReference>
<evidence type="ECO:0000256" key="2">
    <source>
        <dbReference type="ARBA" id="ARBA00023315"/>
    </source>
</evidence>
<proteinExistence type="predicted"/>